<dbReference type="Proteomes" id="UP000886785">
    <property type="component" value="Unassembled WGS sequence"/>
</dbReference>
<proteinExistence type="predicted"/>
<dbReference type="InterPro" id="IPR050855">
    <property type="entry name" value="NDM-1-like"/>
</dbReference>
<evidence type="ECO:0000313" key="2">
    <source>
        <dbReference type="EMBL" id="HIR57461.1"/>
    </source>
</evidence>
<dbReference type="PANTHER" id="PTHR42951:SF22">
    <property type="entry name" value="METALLO BETA-LACTAMASE SUPERFAMILY LIPOPROTEIN"/>
    <property type="match status" value="1"/>
</dbReference>
<dbReference type="Pfam" id="PF00753">
    <property type="entry name" value="Lactamase_B"/>
    <property type="match status" value="1"/>
</dbReference>
<dbReference type="InterPro" id="IPR036866">
    <property type="entry name" value="RibonucZ/Hydroxyglut_hydro"/>
</dbReference>
<dbReference type="EMBL" id="DVHF01000082">
    <property type="protein sequence ID" value="HIR57461.1"/>
    <property type="molecule type" value="Genomic_DNA"/>
</dbReference>
<dbReference type="InterPro" id="IPR001279">
    <property type="entry name" value="Metallo-B-lactamas"/>
</dbReference>
<evidence type="ECO:0000259" key="1">
    <source>
        <dbReference type="SMART" id="SM00849"/>
    </source>
</evidence>
<evidence type="ECO:0000313" key="3">
    <source>
        <dbReference type="Proteomes" id="UP000886785"/>
    </source>
</evidence>
<reference evidence="2" key="2">
    <citation type="journal article" date="2021" name="PeerJ">
        <title>Extensive microbial diversity within the chicken gut microbiome revealed by metagenomics and culture.</title>
        <authorList>
            <person name="Gilroy R."/>
            <person name="Ravi A."/>
            <person name="Getino M."/>
            <person name="Pursley I."/>
            <person name="Horton D.L."/>
            <person name="Alikhan N.F."/>
            <person name="Baker D."/>
            <person name="Gharbi K."/>
            <person name="Hall N."/>
            <person name="Watson M."/>
            <person name="Adriaenssens E.M."/>
            <person name="Foster-Nyarko E."/>
            <person name="Jarju S."/>
            <person name="Secka A."/>
            <person name="Antonio M."/>
            <person name="Oren A."/>
            <person name="Chaudhuri R.R."/>
            <person name="La Ragione R."/>
            <person name="Hildebrand F."/>
            <person name="Pallen M.J."/>
        </authorList>
    </citation>
    <scope>NUCLEOTIDE SEQUENCE</scope>
    <source>
        <strain evidence="2">ChiSjej1B19-7085</strain>
    </source>
</reference>
<dbReference type="Gene3D" id="3.60.15.10">
    <property type="entry name" value="Ribonuclease Z/Hydroxyacylglutathione hydrolase-like"/>
    <property type="match status" value="1"/>
</dbReference>
<organism evidence="2 3">
    <name type="scientific">Candidatus Gallacutalibacter pullicola</name>
    <dbReference type="NCBI Taxonomy" id="2840830"/>
    <lineage>
        <taxon>Bacteria</taxon>
        <taxon>Bacillati</taxon>
        <taxon>Bacillota</taxon>
        <taxon>Clostridia</taxon>
        <taxon>Eubacteriales</taxon>
        <taxon>Candidatus Gallacutalibacter</taxon>
    </lineage>
</organism>
<feature type="domain" description="Metallo-beta-lactamase" evidence="1">
    <location>
        <begin position="26"/>
        <end position="200"/>
    </location>
</feature>
<comment type="caution">
    <text evidence="2">The sequence shown here is derived from an EMBL/GenBank/DDBJ whole genome shotgun (WGS) entry which is preliminary data.</text>
</comment>
<dbReference type="SMART" id="SM00849">
    <property type="entry name" value="Lactamase_B"/>
    <property type="match status" value="1"/>
</dbReference>
<dbReference type="SUPFAM" id="SSF56281">
    <property type="entry name" value="Metallo-hydrolase/oxidoreductase"/>
    <property type="match status" value="1"/>
</dbReference>
<dbReference type="AlphaFoldDB" id="A0A9D1DR50"/>
<dbReference type="PANTHER" id="PTHR42951">
    <property type="entry name" value="METALLO-BETA-LACTAMASE DOMAIN-CONTAINING"/>
    <property type="match status" value="1"/>
</dbReference>
<accession>A0A9D1DR50</accession>
<gene>
    <name evidence="2" type="ORF">IAA54_07305</name>
</gene>
<protein>
    <submittedName>
        <fullName evidence="2">MBL fold metallo-hydrolase</fullName>
    </submittedName>
</protein>
<reference evidence="2" key="1">
    <citation type="submission" date="2020-10" db="EMBL/GenBank/DDBJ databases">
        <authorList>
            <person name="Gilroy R."/>
        </authorList>
    </citation>
    <scope>NUCLEOTIDE SEQUENCE</scope>
    <source>
        <strain evidence="2">ChiSjej1B19-7085</strain>
    </source>
</reference>
<name>A0A9D1DR50_9FIRM</name>
<sequence length="274" mass="30399">MEKRQMEQCTIWQPIDGIWLIQDERGSSSYLIPGRDKALLIDAGYGRGDLKKIVDSLTSLPVILVTTHNHGDHCLHAGQFSPRFMHPNDIAVQKEMEDTTGNRWPGIPSADTFQPIRGGDVIDIGGLSFEVIEAFGHTPGSVMFLDRTHRALFTGDAISSGGQLWMQVPYALPLHKYVENLEVLCRRLDQEGELTYLGGHYMQAGEPGSPNYNPVTRRTIDDIIALCRDIMAGKPLEMTPFQYGVGSAFEPLKEGEAMIAKRGGVTMVFRPDNV</sequence>